<dbReference type="InterPro" id="IPR010359">
    <property type="entry name" value="IrrE_HExxH"/>
</dbReference>
<reference evidence="2" key="1">
    <citation type="submission" date="2020-08" db="EMBL/GenBank/DDBJ databases">
        <title>Genome public.</title>
        <authorList>
            <person name="Liu C."/>
            <person name="Sun Q."/>
        </authorList>
    </citation>
    <scope>NUCLEOTIDE SEQUENCE</scope>
    <source>
        <strain evidence="2">BX22</strain>
    </source>
</reference>
<dbReference type="EMBL" id="JACOOL010000010">
    <property type="protein sequence ID" value="MBC5637860.1"/>
    <property type="molecule type" value="Genomic_DNA"/>
</dbReference>
<gene>
    <name evidence="2" type="ORF">H8S33_13695</name>
</gene>
<feature type="domain" description="IrrE N-terminal-like" evidence="1">
    <location>
        <begin position="47"/>
        <end position="133"/>
    </location>
</feature>
<name>A0A923L7D7_9BACI</name>
<evidence type="ECO:0000259" key="1">
    <source>
        <dbReference type="Pfam" id="PF06114"/>
    </source>
</evidence>
<dbReference type="Gene3D" id="1.10.10.2910">
    <property type="match status" value="1"/>
</dbReference>
<evidence type="ECO:0000313" key="2">
    <source>
        <dbReference type="EMBL" id="MBC5637860.1"/>
    </source>
</evidence>
<accession>A0A923L7D7</accession>
<protein>
    <submittedName>
        <fullName evidence="2">ImmA/IrrE family metallo-endopeptidase</fullName>
    </submittedName>
</protein>
<sequence>MYTHLEDYVFNLYHNLSISRPEQLDIEEIANKLGINLYYSSSTYRYGNNIILQYDTKQKQWQLFGHEICHYLRHFGNQLTMKKSFKDLQEWQANHFAYHFCVPTFMLEKIHTPTVTDIISIFNVEFDFALRRLEMYQSKLNFDGNDLCLGM</sequence>
<dbReference type="AlphaFoldDB" id="A0A923L7D7"/>
<proteinExistence type="predicted"/>
<dbReference type="Proteomes" id="UP000637359">
    <property type="component" value="Unassembled WGS sequence"/>
</dbReference>
<keyword evidence="3" id="KW-1185">Reference proteome</keyword>
<comment type="caution">
    <text evidence="2">The sequence shown here is derived from an EMBL/GenBank/DDBJ whole genome shotgun (WGS) entry which is preliminary data.</text>
</comment>
<dbReference type="Pfam" id="PF06114">
    <property type="entry name" value="Peptidase_M78"/>
    <property type="match status" value="1"/>
</dbReference>
<dbReference type="RefSeq" id="WP_186870568.1">
    <property type="nucleotide sequence ID" value="NZ_JACOOL010000010.1"/>
</dbReference>
<organism evidence="2 3">
    <name type="scientific">Ornithinibacillus hominis</name>
    <dbReference type="NCBI Taxonomy" id="2763055"/>
    <lineage>
        <taxon>Bacteria</taxon>
        <taxon>Bacillati</taxon>
        <taxon>Bacillota</taxon>
        <taxon>Bacilli</taxon>
        <taxon>Bacillales</taxon>
        <taxon>Bacillaceae</taxon>
        <taxon>Ornithinibacillus</taxon>
    </lineage>
</organism>
<evidence type="ECO:0000313" key="3">
    <source>
        <dbReference type="Proteomes" id="UP000637359"/>
    </source>
</evidence>